<dbReference type="InterPro" id="IPR006345">
    <property type="entry name" value="RecD2"/>
</dbReference>
<evidence type="ECO:0000256" key="4">
    <source>
        <dbReference type="SAM" id="MobiDB-lite"/>
    </source>
</evidence>
<keyword evidence="3 7" id="KW-0347">Helicase</keyword>
<dbReference type="InterPro" id="IPR050534">
    <property type="entry name" value="Coronavir_polyprotein_1ab"/>
</dbReference>
<feature type="binding site" evidence="3">
    <location>
        <begin position="425"/>
        <end position="429"/>
    </location>
    <ligand>
        <name>ATP</name>
        <dbReference type="ChEBI" id="CHEBI:30616"/>
    </ligand>
</feature>
<keyword evidence="3" id="KW-0238">DNA-binding</keyword>
<dbReference type="GO" id="GO:0017116">
    <property type="term" value="F:single-stranded DNA helicase activity"/>
    <property type="evidence" value="ECO:0007669"/>
    <property type="project" value="TreeGrafter"/>
</dbReference>
<evidence type="ECO:0000256" key="1">
    <source>
        <dbReference type="ARBA" id="ARBA00022741"/>
    </source>
</evidence>
<comment type="function">
    <text evidence="3">DNA-dependent ATPase and ATP-dependent 5'-3' DNA helicase. Has no activity on blunt DNA or DNA with 3'-overhangs, requires at least 10 bases of 5'-ssDNA for helicase activity.</text>
</comment>
<evidence type="ECO:0000256" key="2">
    <source>
        <dbReference type="ARBA" id="ARBA00022840"/>
    </source>
</evidence>
<dbReference type="InterPro" id="IPR055446">
    <property type="entry name" value="RecD2_N_OB"/>
</dbReference>
<feature type="region of interest" description="Disordered" evidence="4">
    <location>
        <begin position="797"/>
        <end position="816"/>
    </location>
</feature>
<dbReference type="Gene3D" id="1.10.150.20">
    <property type="entry name" value="5' to 3' exonuclease, C-terminal subdomain"/>
    <property type="match status" value="1"/>
</dbReference>
<feature type="compositionally biased region" description="Polar residues" evidence="4">
    <location>
        <begin position="807"/>
        <end position="816"/>
    </location>
</feature>
<accession>A0A372G7Y1</accession>
<keyword evidence="1 3" id="KW-0547">Nucleotide-binding</keyword>
<keyword evidence="2 3" id="KW-0067">ATP-binding</keyword>
<dbReference type="Gene3D" id="1.10.10.2220">
    <property type="match status" value="1"/>
</dbReference>
<dbReference type="InterPro" id="IPR041451">
    <property type="entry name" value="RecD2_SH13"/>
</dbReference>
<comment type="caution">
    <text evidence="7">The sequence shown here is derived from an EMBL/GenBank/DDBJ whole genome shotgun (WGS) entry which is preliminary data.</text>
</comment>
<dbReference type="Pfam" id="PF18335">
    <property type="entry name" value="SH3_13"/>
    <property type="match status" value="1"/>
</dbReference>
<keyword evidence="3" id="KW-0378">Hydrolase</keyword>
<dbReference type="AlphaFoldDB" id="A0A372G7Y1"/>
<keyword evidence="8" id="KW-1185">Reference proteome</keyword>
<evidence type="ECO:0000256" key="5">
    <source>
        <dbReference type="SAM" id="Phobius"/>
    </source>
</evidence>
<dbReference type="InterPro" id="IPR029493">
    <property type="entry name" value="RecD2-like_HHH"/>
</dbReference>
<organism evidence="7 8">
    <name type="scientific">Actinomadura spongiicola</name>
    <dbReference type="NCBI Taxonomy" id="2303421"/>
    <lineage>
        <taxon>Bacteria</taxon>
        <taxon>Bacillati</taxon>
        <taxon>Actinomycetota</taxon>
        <taxon>Actinomycetes</taxon>
        <taxon>Streptosporangiales</taxon>
        <taxon>Thermomonosporaceae</taxon>
        <taxon>Actinomadura</taxon>
    </lineage>
</organism>
<dbReference type="GO" id="GO:0003677">
    <property type="term" value="F:DNA binding"/>
    <property type="evidence" value="ECO:0007669"/>
    <property type="project" value="UniProtKB-UniRule"/>
</dbReference>
<dbReference type="CDD" id="cd18809">
    <property type="entry name" value="SF1_C_RecD"/>
    <property type="match status" value="1"/>
</dbReference>
<sequence>MVPPKRRSMGTHSFRVFSPPQRLGRPAWLSTTERRADDGLDETSTQEGGSMSEPTMAAWETVEGVVDHILHVSFDERTVLRLATGECEAEVTAMGKALFGVRPGESLRLSGHWVRHARYGRQFRVAECERTMPADERAIRLYLASGMVAGIGPVLAGAIVNVFGADTLKVIDEEPERLLKVHLIGPKRVQTITAAWQQQKSIAKIIIFLQSLGITPALAVKIYTTYTKTDADPMQVVQTTPYRLCRDVRGVGFVQADRIALAVGVPKHSDSRLQAAILHVLDQAGRTGDCHLPTSVLLTRTRQLLTDDDPATADLVSASVLRHALDLLCVAGEAVSETLPVPDGSGELSDTEIVMLPQWHYDETKLAEHLRRISAAPSLLAGLADWDEACAALTSQETAGLSDEQRQAVHTALTRPLSVLTGGPGCGKTHTLRTLVELADNVEAVVALAAPTGKAAKRLEETTGFAATTIHRLIRPAQGDSLFDHEGLLESADLVVIDESSMLDVNLARRLAAAIRDGCHLLLVGDTDQLPSVGPGLVLRDMLAVEHIPRTRLTRVFRQDGTGSAIVTNAHQILRGQMPQDDPASFWLREMADAETVAERVVELVADLMPSHLGVAASDIQVLCPRRKDAAGVIDLNLRLQERLNPPSDGKPEAYYEGIPFRLHDRVQQIRNNPDRGEDGIFNGSSGTITALDPENGHFTVTFTDGDEADYPFTELDELIHAYALTVHRSQGSEYPYVIVPMLSSAGILLQRNLLYTAVTRARKGVMIIGHPEAVQRAVTTNRTDRRRTALAHRILHAAPGRKPAPRSQTTGQLRW</sequence>
<dbReference type="InterPro" id="IPR027417">
    <property type="entry name" value="P-loop_NTPase"/>
</dbReference>
<comment type="catalytic activity">
    <reaction evidence="3">
        <text>ATP + H2O = ADP + phosphate + H(+)</text>
        <dbReference type="Rhea" id="RHEA:13065"/>
        <dbReference type="ChEBI" id="CHEBI:15377"/>
        <dbReference type="ChEBI" id="CHEBI:15378"/>
        <dbReference type="ChEBI" id="CHEBI:30616"/>
        <dbReference type="ChEBI" id="CHEBI:43474"/>
        <dbReference type="ChEBI" id="CHEBI:456216"/>
        <dbReference type="EC" id="5.6.2.3"/>
    </reaction>
</comment>
<feature type="transmembrane region" description="Helical" evidence="5">
    <location>
        <begin position="141"/>
        <end position="163"/>
    </location>
</feature>
<dbReference type="Pfam" id="PF23139">
    <property type="entry name" value="OB_YrrC"/>
    <property type="match status" value="1"/>
</dbReference>
<dbReference type="CDD" id="cd17933">
    <property type="entry name" value="DEXSc_RecD-like"/>
    <property type="match status" value="1"/>
</dbReference>
<dbReference type="GO" id="GO:0006310">
    <property type="term" value="P:DNA recombination"/>
    <property type="evidence" value="ECO:0007669"/>
    <property type="project" value="InterPro"/>
</dbReference>
<dbReference type="PANTHER" id="PTHR43788:SF6">
    <property type="entry name" value="DNA HELICASE B"/>
    <property type="match status" value="1"/>
</dbReference>
<dbReference type="InterPro" id="IPR003593">
    <property type="entry name" value="AAA+_ATPase"/>
</dbReference>
<evidence type="ECO:0000259" key="6">
    <source>
        <dbReference type="SMART" id="SM00382"/>
    </source>
</evidence>
<dbReference type="HAMAP" id="MF_01488">
    <property type="entry name" value="RecD2"/>
    <property type="match status" value="1"/>
</dbReference>
<evidence type="ECO:0000313" key="8">
    <source>
        <dbReference type="Proteomes" id="UP000262882"/>
    </source>
</evidence>
<keyword evidence="5" id="KW-1133">Transmembrane helix</keyword>
<dbReference type="InterPro" id="IPR010994">
    <property type="entry name" value="RuvA_2-like"/>
</dbReference>
<proteinExistence type="inferred from homology"/>
<dbReference type="EC" id="5.6.2.3" evidence="3"/>
<dbReference type="SUPFAM" id="SSF47781">
    <property type="entry name" value="RuvA domain 2-like"/>
    <property type="match status" value="1"/>
</dbReference>
<dbReference type="Pfam" id="PF14520">
    <property type="entry name" value="HHH_5"/>
    <property type="match status" value="1"/>
</dbReference>
<dbReference type="GO" id="GO:0016887">
    <property type="term" value="F:ATP hydrolysis activity"/>
    <property type="evidence" value="ECO:0007669"/>
    <property type="project" value="RHEA"/>
</dbReference>
<dbReference type="EMBL" id="QVNQ01000013">
    <property type="protein sequence ID" value="RFS81427.1"/>
    <property type="molecule type" value="Genomic_DNA"/>
</dbReference>
<dbReference type="PANTHER" id="PTHR43788">
    <property type="entry name" value="DNA2/NAM7 HELICASE FAMILY MEMBER"/>
    <property type="match status" value="1"/>
</dbReference>
<feature type="region of interest" description="Disordered" evidence="4">
    <location>
        <begin position="1"/>
        <end position="53"/>
    </location>
</feature>
<name>A0A372G7Y1_9ACTN</name>
<gene>
    <name evidence="3" type="primary">recD2</name>
    <name evidence="7" type="ORF">D0T12_31205</name>
</gene>
<dbReference type="GO" id="GO:0009338">
    <property type="term" value="C:exodeoxyribonuclease V complex"/>
    <property type="evidence" value="ECO:0007669"/>
    <property type="project" value="TreeGrafter"/>
</dbReference>
<keyword evidence="5" id="KW-0472">Membrane</keyword>
<dbReference type="Pfam" id="PF14490">
    <property type="entry name" value="HHH_RecD2"/>
    <property type="match status" value="1"/>
</dbReference>
<keyword evidence="3" id="KW-0413">Isomerase</keyword>
<evidence type="ECO:0000256" key="3">
    <source>
        <dbReference type="HAMAP-Rule" id="MF_01488"/>
    </source>
</evidence>
<dbReference type="NCBIfam" id="TIGR01448">
    <property type="entry name" value="recD_rel"/>
    <property type="match status" value="1"/>
</dbReference>
<dbReference type="Pfam" id="PF13604">
    <property type="entry name" value="AAA_30"/>
    <property type="match status" value="1"/>
</dbReference>
<reference evidence="7 8" key="1">
    <citation type="submission" date="2018-08" db="EMBL/GenBank/DDBJ databases">
        <title>Actinomadura spongicola sp. nov., isolated from marine sponge Leucetta chagosensis.</title>
        <authorList>
            <person name="Li L."/>
            <person name="Lin H.W."/>
        </authorList>
    </citation>
    <scope>NUCLEOTIDE SEQUENCE [LARGE SCALE GENOMIC DNA]</scope>
    <source>
        <strain evidence="7 8">LHW52907</strain>
    </source>
</reference>
<evidence type="ECO:0000313" key="7">
    <source>
        <dbReference type="EMBL" id="RFS81427.1"/>
    </source>
</evidence>
<dbReference type="GO" id="GO:0043139">
    <property type="term" value="F:5'-3' DNA helicase activity"/>
    <property type="evidence" value="ECO:0007669"/>
    <property type="project" value="UniProtKB-UniRule"/>
</dbReference>
<keyword evidence="5" id="KW-0812">Transmembrane</keyword>
<dbReference type="Proteomes" id="UP000262882">
    <property type="component" value="Unassembled WGS sequence"/>
</dbReference>
<dbReference type="Gene3D" id="3.40.50.300">
    <property type="entry name" value="P-loop containing nucleotide triphosphate hydrolases"/>
    <property type="match status" value="2"/>
</dbReference>
<dbReference type="Gene3D" id="2.30.30.940">
    <property type="match status" value="1"/>
</dbReference>
<comment type="similarity">
    <text evidence="3">Belongs to the RecD family. RecD2 subfamily.</text>
</comment>
<feature type="compositionally biased region" description="Polar residues" evidence="4">
    <location>
        <begin position="42"/>
        <end position="53"/>
    </location>
</feature>
<dbReference type="Pfam" id="PF13538">
    <property type="entry name" value="UvrD_C_2"/>
    <property type="match status" value="1"/>
</dbReference>
<protein>
    <recommendedName>
        <fullName evidence="3">ATP-dependent RecD2 DNA helicase</fullName>
        <ecNumber evidence="3">5.6.2.3</ecNumber>
    </recommendedName>
    <alternativeName>
        <fullName evidence="3">DNA 5'-3' helicase subunit RecD2</fullName>
    </alternativeName>
</protein>
<feature type="domain" description="AAA+ ATPase" evidence="6">
    <location>
        <begin position="414"/>
        <end position="608"/>
    </location>
</feature>
<dbReference type="InterPro" id="IPR027785">
    <property type="entry name" value="UvrD-like_helicase_C"/>
</dbReference>
<dbReference type="GO" id="GO:0005524">
    <property type="term" value="F:ATP binding"/>
    <property type="evidence" value="ECO:0007669"/>
    <property type="project" value="UniProtKB-UniRule"/>
</dbReference>
<dbReference type="SUPFAM" id="SSF52540">
    <property type="entry name" value="P-loop containing nucleoside triphosphate hydrolases"/>
    <property type="match status" value="2"/>
</dbReference>
<dbReference type="SMART" id="SM00382">
    <property type="entry name" value="AAA"/>
    <property type="match status" value="1"/>
</dbReference>